<comment type="caution">
    <text evidence="8">The sequence shown here is derived from an EMBL/GenBank/DDBJ whole genome shotgun (WGS) entry which is preliminary data.</text>
</comment>
<gene>
    <name evidence="8" type="primary">Xpo1</name>
    <name evidence="8" type="ORF">SNAT2548_LOCUS786</name>
</gene>
<evidence type="ECO:0000256" key="7">
    <source>
        <dbReference type="SAM" id="Phobius"/>
    </source>
</evidence>
<evidence type="ECO:0000256" key="2">
    <source>
        <dbReference type="ARBA" id="ARBA00007015"/>
    </source>
</evidence>
<keyword evidence="3" id="KW-0813">Transport</keyword>
<evidence type="ECO:0000256" key="4">
    <source>
        <dbReference type="ARBA" id="ARBA00022692"/>
    </source>
</evidence>
<dbReference type="OrthoDB" id="10447773at2759"/>
<name>A0A812GQ74_9DINO</name>
<dbReference type="PANTHER" id="PTHR31585:SF0">
    <property type="entry name" value="FOLATE-BIOPTERIN TRANSPORTER 1, CHLOROPLASTIC"/>
    <property type="match status" value="1"/>
</dbReference>
<dbReference type="Pfam" id="PF03092">
    <property type="entry name" value="BT1"/>
    <property type="match status" value="1"/>
</dbReference>
<feature type="transmembrane region" description="Helical" evidence="7">
    <location>
        <begin position="391"/>
        <end position="412"/>
    </location>
</feature>
<comment type="similarity">
    <text evidence="2">Belongs to the major facilitator superfamily. Folate-biopterin transporter (TC 2.A.71) family.</text>
</comment>
<sequence>MEHLRAWLKVVLQVRQMQPEHAQYFLTYLAQGIGRVGKDYLKSSAAQLLSMRELQLFSNLLPEFGSLPWALKPVIVLLIERTVPATRQLALVTAVAVTAMPWFFLSVYPPMPMMLLLATGLASLGSAVVDGLTDGRLAAESTEASAAALQSLCQTGYSIGAFLVGFAAWALELPTQLSLMVTAAAWASILVALRPTRSQQEPGADAGWRPFAWRELAKPNILCVAVLGFAVCLAPAADTFLYRQFVLGLKSSQQPLVSIAGTVGWFLGTFTYREKIAFGRTATGALRFSLLLWALPLFAKVLLLAVDESLALPAALLENAASEFGKALTFMPTTILQQLHATKGCEGTAFTLMQSGGTLGMVLGRNLEWRLLLWCGIDATEGAVGFSRFPVVIALAALWRILTAAAIIWLLMPQLTQPTEQPRRKEKRDPPAQQLM</sequence>
<feature type="transmembrane region" description="Helical" evidence="7">
    <location>
        <begin position="89"/>
        <end position="108"/>
    </location>
</feature>
<dbReference type="EMBL" id="CAJNDS010000038">
    <property type="protein sequence ID" value="CAE6929397.1"/>
    <property type="molecule type" value="Genomic_DNA"/>
</dbReference>
<comment type="subcellular location">
    <subcellularLocation>
        <location evidence="1">Membrane</location>
        <topology evidence="1">Multi-pass membrane protein</topology>
    </subcellularLocation>
</comment>
<dbReference type="Proteomes" id="UP000604046">
    <property type="component" value="Unassembled WGS sequence"/>
</dbReference>
<evidence type="ECO:0000256" key="3">
    <source>
        <dbReference type="ARBA" id="ARBA00022448"/>
    </source>
</evidence>
<evidence type="ECO:0000256" key="5">
    <source>
        <dbReference type="ARBA" id="ARBA00022989"/>
    </source>
</evidence>
<evidence type="ECO:0000313" key="9">
    <source>
        <dbReference type="Proteomes" id="UP000604046"/>
    </source>
</evidence>
<dbReference type="AlphaFoldDB" id="A0A812GQ74"/>
<evidence type="ECO:0000313" key="8">
    <source>
        <dbReference type="EMBL" id="CAE6929397.1"/>
    </source>
</evidence>
<organism evidence="8 9">
    <name type="scientific">Symbiodinium natans</name>
    <dbReference type="NCBI Taxonomy" id="878477"/>
    <lineage>
        <taxon>Eukaryota</taxon>
        <taxon>Sar</taxon>
        <taxon>Alveolata</taxon>
        <taxon>Dinophyceae</taxon>
        <taxon>Suessiales</taxon>
        <taxon>Symbiodiniaceae</taxon>
        <taxon>Symbiodinium</taxon>
    </lineage>
</organism>
<keyword evidence="5 7" id="KW-1133">Transmembrane helix</keyword>
<dbReference type="SUPFAM" id="SSF103473">
    <property type="entry name" value="MFS general substrate transporter"/>
    <property type="match status" value="1"/>
</dbReference>
<feature type="transmembrane region" description="Helical" evidence="7">
    <location>
        <begin position="284"/>
        <end position="306"/>
    </location>
</feature>
<keyword evidence="6 7" id="KW-0472">Membrane</keyword>
<keyword evidence="9" id="KW-1185">Reference proteome</keyword>
<feature type="transmembrane region" description="Helical" evidence="7">
    <location>
        <begin position="177"/>
        <end position="195"/>
    </location>
</feature>
<accession>A0A812GQ74</accession>
<keyword evidence="4 7" id="KW-0812">Transmembrane</keyword>
<reference evidence="8" key="1">
    <citation type="submission" date="2021-02" db="EMBL/GenBank/DDBJ databases">
        <authorList>
            <person name="Dougan E. K."/>
            <person name="Rhodes N."/>
            <person name="Thang M."/>
            <person name="Chan C."/>
        </authorList>
    </citation>
    <scope>NUCLEOTIDE SEQUENCE</scope>
</reference>
<dbReference type="InterPro" id="IPR039309">
    <property type="entry name" value="BT1"/>
</dbReference>
<dbReference type="PANTHER" id="PTHR31585">
    <property type="entry name" value="FOLATE-BIOPTERIN TRANSPORTER 1, CHLOROPLASTIC"/>
    <property type="match status" value="1"/>
</dbReference>
<feature type="transmembrane region" description="Helical" evidence="7">
    <location>
        <begin position="216"/>
        <end position="236"/>
    </location>
</feature>
<proteinExistence type="inferred from homology"/>
<feature type="transmembrane region" description="Helical" evidence="7">
    <location>
        <begin position="256"/>
        <end position="272"/>
    </location>
</feature>
<protein>
    <submittedName>
        <fullName evidence="8">Xpo1 protein</fullName>
    </submittedName>
</protein>
<evidence type="ECO:0000256" key="1">
    <source>
        <dbReference type="ARBA" id="ARBA00004141"/>
    </source>
</evidence>
<dbReference type="InterPro" id="IPR036259">
    <property type="entry name" value="MFS_trans_sf"/>
</dbReference>
<evidence type="ECO:0000256" key="6">
    <source>
        <dbReference type="ARBA" id="ARBA00023136"/>
    </source>
</evidence>
<dbReference type="GO" id="GO:0016020">
    <property type="term" value="C:membrane"/>
    <property type="evidence" value="ECO:0007669"/>
    <property type="project" value="UniProtKB-SubCell"/>
</dbReference>